<evidence type="ECO:0000256" key="3">
    <source>
        <dbReference type="ARBA" id="ARBA00022833"/>
    </source>
</evidence>
<evidence type="ECO:0000313" key="7">
    <source>
        <dbReference type="Proteomes" id="UP000262379"/>
    </source>
</evidence>
<feature type="domain" description="CENP-V/GFA" evidence="5">
    <location>
        <begin position="5"/>
        <end position="119"/>
    </location>
</feature>
<dbReference type="GO" id="GO:0046872">
    <property type="term" value="F:metal ion binding"/>
    <property type="evidence" value="ECO:0007669"/>
    <property type="project" value="UniProtKB-KW"/>
</dbReference>
<dbReference type="AlphaFoldDB" id="A0A371XDI9"/>
<dbReference type="RefSeq" id="WP_116624169.1">
    <property type="nucleotide sequence ID" value="NZ_QURN01000008.1"/>
</dbReference>
<evidence type="ECO:0000256" key="1">
    <source>
        <dbReference type="ARBA" id="ARBA00005495"/>
    </source>
</evidence>
<proteinExistence type="inferred from homology"/>
<dbReference type="SUPFAM" id="SSF51316">
    <property type="entry name" value="Mss4-like"/>
    <property type="match status" value="1"/>
</dbReference>
<dbReference type="PANTHER" id="PTHR33337:SF40">
    <property type="entry name" value="CENP-V_GFA DOMAIN-CONTAINING PROTEIN-RELATED"/>
    <property type="match status" value="1"/>
</dbReference>
<dbReference type="InterPro" id="IPR011057">
    <property type="entry name" value="Mss4-like_sf"/>
</dbReference>
<keyword evidence="4" id="KW-0456">Lyase</keyword>
<evidence type="ECO:0000256" key="2">
    <source>
        <dbReference type="ARBA" id="ARBA00022723"/>
    </source>
</evidence>
<accession>A0A371XDI9</accession>
<gene>
    <name evidence="6" type="ORF">DY251_12125</name>
</gene>
<comment type="caution">
    <text evidence="6">The sequence shown here is derived from an EMBL/GenBank/DDBJ whole genome shotgun (WGS) entry which is preliminary data.</text>
</comment>
<dbReference type="Proteomes" id="UP000262379">
    <property type="component" value="Unassembled WGS sequence"/>
</dbReference>
<keyword evidence="3" id="KW-0862">Zinc</keyword>
<dbReference type="GO" id="GO:0016846">
    <property type="term" value="F:carbon-sulfur lyase activity"/>
    <property type="evidence" value="ECO:0007669"/>
    <property type="project" value="InterPro"/>
</dbReference>
<comment type="similarity">
    <text evidence="1">Belongs to the Gfa family.</text>
</comment>
<dbReference type="EMBL" id="QURN01000008">
    <property type="protein sequence ID" value="RFC67295.1"/>
    <property type="molecule type" value="Genomic_DNA"/>
</dbReference>
<name>A0A371XDI9_9HYPH</name>
<dbReference type="Gene3D" id="3.90.1590.10">
    <property type="entry name" value="glutathione-dependent formaldehyde- activating enzyme (gfa)"/>
    <property type="match status" value="1"/>
</dbReference>
<evidence type="ECO:0000259" key="5">
    <source>
        <dbReference type="PROSITE" id="PS51891"/>
    </source>
</evidence>
<reference evidence="7" key="1">
    <citation type="submission" date="2018-08" db="EMBL/GenBank/DDBJ databases">
        <authorList>
            <person name="Im W.T."/>
        </authorList>
    </citation>
    <scope>NUCLEOTIDE SEQUENCE [LARGE SCALE GENOMIC DNA]</scope>
    <source>
        <strain evidence="7">LA-28</strain>
    </source>
</reference>
<organism evidence="6 7">
    <name type="scientific">Mesorhizobium denitrificans</name>
    <dbReference type="NCBI Taxonomy" id="2294114"/>
    <lineage>
        <taxon>Bacteria</taxon>
        <taxon>Pseudomonadati</taxon>
        <taxon>Pseudomonadota</taxon>
        <taxon>Alphaproteobacteria</taxon>
        <taxon>Hyphomicrobiales</taxon>
        <taxon>Phyllobacteriaceae</taxon>
        <taxon>Mesorhizobium</taxon>
    </lineage>
</organism>
<dbReference type="InterPro" id="IPR006913">
    <property type="entry name" value="CENP-V/GFA"/>
</dbReference>
<keyword evidence="7" id="KW-1185">Reference proteome</keyword>
<keyword evidence="2" id="KW-0479">Metal-binding</keyword>
<evidence type="ECO:0000313" key="6">
    <source>
        <dbReference type="EMBL" id="RFC67295.1"/>
    </source>
</evidence>
<sequence>MANERAGSCLCGKVSYQTRGSLRGVVYCHCTQCRRQTGHYLAATDVDDKDIEIEGSAHISWYAASEFAKRGFCKECGSLLFWKRNGSDRVSVTAGSFHEPTGLESQCHIFVADKGDYYDLGDALPKFEKSTQSIPTASE</sequence>
<dbReference type="Pfam" id="PF04828">
    <property type="entry name" value="GFA"/>
    <property type="match status" value="1"/>
</dbReference>
<protein>
    <submittedName>
        <fullName evidence="6">GFA family protein</fullName>
    </submittedName>
</protein>
<dbReference type="PANTHER" id="PTHR33337">
    <property type="entry name" value="GFA DOMAIN-CONTAINING PROTEIN"/>
    <property type="match status" value="1"/>
</dbReference>
<dbReference type="PROSITE" id="PS51891">
    <property type="entry name" value="CENP_V_GFA"/>
    <property type="match status" value="1"/>
</dbReference>
<evidence type="ECO:0000256" key="4">
    <source>
        <dbReference type="ARBA" id="ARBA00023239"/>
    </source>
</evidence>